<organism evidence="2 3">
    <name type="scientific">Candidatus Viridilinea halotolerans</name>
    <dbReference type="NCBI Taxonomy" id="2491704"/>
    <lineage>
        <taxon>Bacteria</taxon>
        <taxon>Bacillati</taxon>
        <taxon>Chloroflexota</taxon>
        <taxon>Chloroflexia</taxon>
        <taxon>Chloroflexales</taxon>
        <taxon>Chloroflexineae</taxon>
        <taxon>Oscillochloridaceae</taxon>
        <taxon>Candidatus Viridilinea</taxon>
    </lineage>
</organism>
<accession>A0A426U663</accession>
<proteinExistence type="predicted"/>
<reference evidence="2 3" key="1">
    <citation type="submission" date="2018-12" db="EMBL/GenBank/DDBJ databases">
        <title>Genome Sequence of Candidatus Viridilinea halotolerans isolated from saline sulfide-rich spring.</title>
        <authorList>
            <person name="Grouzdev D.S."/>
            <person name="Burganskaya E.I."/>
            <person name="Krutkina M.S."/>
            <person name="Sukhacheva M.V."/>
            <person name="Gorlenko V.M."/>
        </authorList>
    </citation>
    <scope>NUCLEOTIDE SEQUENCE [LARGE SCALE GENOMIC DNA]</scope>
    <source>
        <strain evidence="2">Chok-6</strain>
    </source>
</reference>
<evidence type="ECO:0000256" key="1">
    <source>
        <dbReference type="SAM" id="SignalP"/>
    </source>
</evidence>
<comment type="caution">
    <text evidence="2">The sequence shown here is derived from an EMBL/GenBank/DDBJ whole genome shotgun (WGS) entry which is preliminary data.</text>
</comment>
<dbReference type="EMBL" id="RSAS01000185">
    <property type="protein sequence ID" value="RRR75495.1"/>
    <property type="molecule type" value="Genomic_DNA"/>
</dbReference>
<dbReference type="Proteomes" id="UP000280307">
    <property type="component" value="Unassembled WGS sequence"/>
</dbReference>
<feature type="signal peptide" evidence="1">
    <location>
        <begin position="1"/>
        <end position="20"/>
    </location>
</feature>
<evidence type="ECO:0008006" key="4">
    <source>
        <dbReference type="Google" id="ProtNLM"/>
    </source>
</evidence>
<gene>
    <name evidence="2" type="ORF">EI684_04500</name>
</gene>
<evidence type="ECO:0000313" key="2">
    <source>
        <dbReference type="EMBL" id="RRR75495.1"/>
    </source>
</evidence>
<feature type="chain" id="PRO_5019347960" description="DUF11 domain-containing protein" evidence="1">
    <location>
        <begin position="21"/>
        <end position="532"/>
    </location>
</feature>
<protein>
    <recommendedName>
        <fullName evidence="4">DUF11 domain-containing protein</fullName>
    </recommendedName>
</protein>
<name>A0A426U663_9CHLR</name>
<keyword evidence="1" id="KW-0732">Signal</keyword>
<sequence>MKLHHRILALAFIMMFALLAAVPTTPAAAQSKGNGNAAPAQAGGVSINGNPIAITVYNNLLMAINYEGRNQFYGNNAGGTFVAVDGIVYGSAPPAGGNFRPVAFTPVSNSAVTGAGTAADPFKIVTVATAGNTGVRVTQTTTYVNGTSRYRVDLEVNNTANAARNVRVVHGADLYVNFPGNDLDYGYGFFDPNTGSVGAFTRDLQYVQSFTPITPASAFQEANYGVFWSRIGGANGAAGPGLNNTVDSSFHDAAAGLQFDRTLQASQSATAQASQSATISFSGGFGRVSDVGVTLPTTAPPPQEPPAELWFAVRPSHNVSVAPGSIMAYDVVITNVGRGRSIRSQVVFPFDPNLVELVDASFDVPTTWVSAVRADALVINIGRLGGRDGSTRGTIRFRIRHDAPRGVAISGRIQVGWDDYSGSGRSHSNAFNVLIDANAVNNPTYTLAAEPAVAPAGSPITFASGVFVPNEPVGIWYNRPDGTTTPVGTLRARADGSLQVNFSSHGLAAGTYSMVFFGHWSEFNAAAPFVLQ</sequence>
<dbReference type="AlphaFoldDB" id="A0A426U663"/>
<evidence type="ECO:0000313" key="3">
    <source>
        <dbReference type="Proteomes" id="UP000280307"/>
    </source>
</evidence>